<dbReference type="OrthoDB" id="5344325at2759"/>
<dbReference type="Gene3D" id="4.10.240.10">
    <property type="entry name" value="Zn(2)-C6 fungal-type DNA-binding domain"/>
    <property type="match status" value="1"/>
</dbReference>
<feature type="region of interest" description="Disordered" evidence="4">
    <location>
        <begin position="614"/>
        <end position="638"/>
    </location>
</feature>
<dbReference type="CDD" id="cd00067">
    <property type="entry name" value="GAL4"/>
    <property type="match status" value="1"/>
</dbReference>
<keyword evidence="3" id="KW-0539">Nucleus</keyword>
<dbReference type="Proteomes" id="UP000001881">
    <property type="component" value="Unassembled WGS sequence"/>
</dbReference>
<feature type="region of interest" description="Disordered" evidence="4">
    <location>
        <begin position="49"/>
        <end position="89"/>
    </location>
</feature>
<dbReference type="SMART" id="SM00066">
    <property type="entry name" value="GAL4"/>
    <property type="match status" value="1"/>
</dbReference>
<sequence length="775" mass="86131">MSWATEDNAQPISCLECRRRKQKCNRQFPCNHCSKRGVAHLCRFVPKKANKSDSASDGGSSSVSKKRGLESPEEESYFDGNGYQNGENNEADEIDALNALGYMPHTHHVLLGKASKGTADADDEPVQSKELVTAIASMPAKPYIDCLVDNWLNGANHHYYALYRPQFRTQYDGWWATPVNKRTPELTSLILRVCACSALYILNAGVKDRLERELGTDALTLATTLHTTAEGLSKTIPSGKGGLAHVQQLFLTAFWYKSAERWTEAWHALGTAIHAAYEIGLHQDSLSDDMSEFDREMRRRLWGILYMWDFALGSMLSRPLLVNHADCTFVEPTLALDKDPDNPDKPSPFLHMNLHSSLCLKIGSRVQGPVPSENSIPPEVNKALVSKTLRDVVQKWLDELPAAYALKNPDTQWDVENDWIVFQRRYLHLIGHMCLFDPLKQFVTRNSAEPMSDLELELRESGVVAALGLMEVSRTFFDTLVSNGAKFHYAVFCIFDTTTVLCSGLVHDEARNLPHRETVLESIRRGLNMLHECIGESKTALSLCRILEKMVVNLPLSYREKGLMGTTKRMKSKNRSPSGSLAAGGLEVAGTARQGRSIDSAIHLGEEARQLRDAGSTVSGEPSPVANTNPAAPEAAVGGNVRPNHAELLQVCGPPAPAPVDAATASWQTTFDPIGNFQQPLYDMDQINDPGQYGQLDWQIQEDHLNNLDLFNGVQLLPLDGGFRLCWSTGTGRVFNLETLGCGTVLLRWLRFELRGQICMAIHKRWSSCAWDVRS</sequence>
<dbReference type="Pfam" id="PF04082">
    <property type="entry name" value="Fungal_trans"/>
    <property type="match status" value="1"/>
</dbReference>
<dbReference type="HOGENOM" id="CLU_012800_2_0_1"/>
<proteinExistence type="predicted"/>
<organism evidence="6 7">
    <name type="scientific">Sordaria macrospora (strain ATCC MYA-333 / DSM 997 / K(L3346) / K-hell)</name>
    <dbReference type="NCBI Taxonomy" id="771870"/>
    <lineage>
        <taxon>Eukaryota</taxon>
        <taxon>Fungi</taxon>
        <taxon>Dikarya</taxon>
        <taxon>Ascomycota</taxon>
        <taxon>Pezizomycotina</taxon>
        <taxon>Sordariomycetes</taxon>
        <taxon>Sordariomycetidae</taxon>
        <taxon>Sordariales</taxon>
        <taxon>Sordariaceae</taxon>
        <taxon>Sordaria</taxon>
    </lineage>
</organism>
<dbReference type="AlphaFoldDB" id="F7VKH9"/>
<dbReference type="PROSITE" id="PS50048">
    <property type="entry name" value="ZN2_CY6_FUNGAL_2"/>
    <property type="match status" value="1"/>
</dbReference>
<protein>
    <submittedName>
        <fullName evidence="6">WGS project CABT00000000 data, contig 2.1</fullName>
    </submittedName>
</protein>
<accession>F7VKH9</accession>
<gene>
    <name evidence="6" type="ORF">SMAC_00222</name>
</gene>
<name>F7VKH9_SORMK</name>
<keyword evidence="2" id="KW-0479">Metal-binding</keyword>
<dbReference type="PROSITE" id="PS00463">
    <property type="entry name" value="ZN2_CY6_FUNGAL_1"/>
    <property type="match status" value="1"/>
</dbReference>
<dbReference type="Pfam" id="PF00172">
    <property type="entry name" value="Zn_clus"/>
    <property type="match status" value="1"/>
</dbReference>
<evidence type="ECO:0000256" key="4">
    <source>
        <dbReference type="SAM" id="MobiDB-lite"/>
    </source>
</evidence>
<feature type="domain" description="Zn(2)-C6 fungal-type" evidence="5">
    <location>
        <begin position="13"/>
        <end position="44"/>
    </location>
</feature>
<comment type="caution">
    <text evidence="6">The sequence shown here is derived from an EMBL/GenBank/DDBJ whole genome shotgun (WGS) entry which is preliminary data.</text>
</comment>
<dbReference type="PANTHER" id="PTHR31001">
    <property type="entry name" value="UNCHARACTERIZED TRANSCRIPTIONAL REGULATORY PROTEIN"/>
    <property type="match status" value="1"/>
</dbReference>
<dbReference type="VEuPathDB" id="FungiDB:SMAC_00222"/>
<dbReference type="SUPFAM" id="SSF57701">
    <property type="entry name" value="Zn2/Cys6 DNA-binding domain"/>
    <property type="match status" value="1"/>
</dbReference>
<reference evidence="6 7" key="1">
    <citation type="journal article" date="2010" name="PLoS Genet.">
        <title>De novo assembly of a 40 Mb eukaryotic genome from short sequence reads: Sordaria macrospora, a model organism for fungal morphogenesis.</title>
        <authorList>
            <person name="Nowrousian M."/>
            <person name="Stajich J."/>
            <person name="Chu M."/>
            <person name="Engh I."/>
            <person name="Espagne E."/>
            <person name="Halliday K."/>
            <person name="Kamerewerd J."/>
            <person name="Kempken F."/>
            <person name="Knab B."/>
            <person name="Kuo H.C."/>
            <person name="Osiewacz H.D."/>
            <person name="Poeggeler S."/>
            <person name="Read N."/>
            <person name="Seiler S."/>
            <person name="Smith K."/>
            <person name="Zickler D."/>
            <person name="Kueck U."/>
            <person name="Freitag M."/>
        </authorList>
    </citation>
    <scope>NUCLEOTIDE SEQUENCE [LARGE SCALE GENOMIC DNA]</scope>
    <source>
        <strain evidence="7">ATCC MYA-333 / DSM 997 / K(L3346) / K-hell</strain>
        <tissue evidence="6">Mycelium</tissue>
    </source>
</reference>
<dbReference type="InterPro" id="IPR036864">
    <property type="entry name" value="Zn2-C6_fun-type_DNA-bd_sf"/>
</dbReference>
<dbReference type="SMART" id="SM00906">
    <property type="entry name" value="Fungal_trans"/>
    <property type="match status" value="1"/>
</dbReference>
<dbReference type="OMA" id="IVESWHT"/>
<dbReference type="CDD" id="cd12148">
    <property type="entry name" value="fungal_TF_MHR"/>
    <property type="match status" value="1"/>
</dbReference>
<evidence type="ECO:0000313" key="6">
    <source>
        <dbReference type="EMBL" id="CCC06006.1"/>
    </source>
</evidence>
<dbReference type="InterPro" id="IPR007219">
    <property type="entry name" value="XnlR_reg_dom"/>
</dbReference>
<dbReference type="InParanoid" id="F7VKH9"/>
<evidence type="ECO:0000256" key="1">
    <source>
        <dbReference type="ARBA" id="ARBA00004123"/>
    </source>
</evidence>
<dbReference type="InterPro" id="IPR001138">
    <property type="entry name" value="Zn2Cys6_DnaBD"/>
</dbReference>
<evidence type="ECO:0000256" key="2">
    <source>
        <dbReference type="ARBA" id="ARBA00022723"/>
    </source>
</evidence>
<keyword evidence="7" id="KW-1185">Reference proteome</keyword>
<dbReference type="GO" id="GO:0008270">
    <property type="term" value="F:zinc ion binding"/>
    <property type="evidence" value="ECO:0007669"/>
    <property type="project" value="InterPro"/>
</dbReference>
<dbReference type="GO" id="GO:0000981">
    <property type="term" value="F:DNA-binding transcription factor activity, RNA polymerase II-specific"/>
    <property type="evidence" value="ECO:0007669"/>
    <property type="project" value="InterPro"/>
</dbReference>
<dbReference type="EMBL" id="CABT02000001">
    <property type="protein sequence ID" value="CCC06006.1"/>
    <property type="molecule type" value="Genomic_DNA"/>
</dbReference>
<dbReference type="PANTHER" id="PTHR31001:SF84">
    <property type="entry name" value="FUNGAL SPECIFIC TRANSCRIPTION FACTOR"/>
    <property type="match status" value="1"/>
</dbReference>
<evidence type="ECO:0000313" key="7">
    <source>
        <dbReference type="Proteomes" id="UP000001881"/>
    </source>
</evidence>
<dbReference type="InterPro" id="IPR050613">
    <property type="entry name" value="Sec_Metabolite_Reg"/>
</dbReference>
<evidence type="ECO:0000256" key="3">
    <source>
        <dbReference type="ARBA" id="ARBA00023242"/>
    </source>
</evidence>
<comment type="subcellular location">
    <subcellularLocation>
        <location evidence="1">Nucleus</location>
    </subcellularLocation>
</comment>
<feature type="region of interest" description="Disordered" evidence="4">
    <location>
        <begin position="565"/>
        <end position="587"/>
    </location>
</feature>
<dbReference type="GO" id="GO:0006351">
    <property type="term" value="P:DNA-templated transcription"/>
    <property type="evidence" value="ECO:0007669"/>
    <property type="project" value="InterPro"/>
</dbReference>
<evidence type="ECO:0000259" key="5">
    <source>
        <dbReference type="PROSITE" id="PS50048"/>
    </source>
</evidence>
<feature type="compositionally biased region" description="Polar residues" evidence="4">
    <location>
        <begin position="616"/>
        <end position="630"/>
    </location>
</feature>
<dbReference type="GO" id="GO:0003677">
    <property type="term" value="F:DNA binding"/>
    <property type="evidence" value="ECO:0007669"/>
    <property type="project" value="InterPro"/>
</dbReference>
<feature type="compositionally biased region" description="Low complexity" evidence="4">
    <location>
        <begin position="52"/>
        <end position="63"/>
    </location>
</feature>
<dbReference type="GO" id="GO:0005634">
    <property type="term" value="C:nucleus"/>
    <property type="evidence" value="ECO:0007669"/>
    <property type="project" value="UniProtKB-SubCell"/>
</dbReference>